<protein>
    <recommendedName>
        <fullName evidence="4">DUF2157 domain-containing protein</fullName>
    </recommendedName>
</protein>
<evidence type="ECO:0000313" key="3">
    <source>
        <dbReference type="Proteomes" id="UP001235840"/>
    </source>
</evidence>
<name>A0ABT9W4S0_9BACI</name>
<dbReference type="EMBL" id="JAUSTY010000023">
    <property type="protein sequence ID" value="MDQ0168064.1"/>
    <property type="molecule type" value="Genomic_DNA"/>
</dbReference>
<keyword evidence="1" id="KW-0472">Membrane</keyword>
<comment type="caution">
    <text evidence="2">The sequence shown here is derived from an EMBL/GenBank/DDBJ whole genome shotgun (WGS) entry which is preliminary data.</text>
</comment>
<feature type="transmembrane region" description="Helical" evidence="1">
    <location>
        <begin position="131"/>
        <end position="151"/>
    </location>
</feature>
<keyword evidence="3" id="KW-1185">Reference proteome</keyword>
<reference evidence="2 3" key="1">
    <citation type="submission" date="2023-07" db="EMBL/GenBank/DDBJ databases">
        <title>Genomic Encyclopedia of Type Strains, Phase IV (KMG-IV): sequencing the most valuable type-strain genomes for metagenomic binning, comparative biology and taxonomic classification.</title>
        <authorList>
            <person name="Goeker M."/>
        </authorList>
    </citation>
    <scope>NUCLEOTIDE SEQUENCE [LARGE SCALE GENOMIC DNA]</scope>
    <source>
        <strain evidence="2 3">DSM 12751</strain>
    </source>
</reference>
<evidence type="ECO:0000256" key="1">
    <source>
        <dbReference type="SAM" id="Phobius"/>
    </source>
</evidence>
<accession>A0ABT9W4S0</accession>
<evidence type="ECO:0008006" key="4">
    <source>
        <dbReference type="Google" id="ProtNLM"/>
    </source>
</evidence>
<feature type="transmembrane region" description="Helical" evidence="1">
    <location>
        <begin position="189"/>
        <end position="207"/>
    </location>
</feature>
<dbReference type="RefSeq" id="WP_307397509.1">
    <property type="nucleotide sequence ID" value="NZ_BAAADK010000015.1"/>
</dbReference>
<organism evidence="2 3">
    <name type="scientific">Caldalkalibacillus horti</name>
    <dbReference type="NCBI Taxonomy" id="77523"/>
    <lineage>
        <taxon>Bacteria</taxon>
        <taxon>Bacillati</taxon>
        <taxon>Bacillota</taxon>
        <taxon>Bacilli</taxon>
        <taxon>Bacillales</taxon>
        <taxon>Bacillaceae</taxon>
        <taxon>Caldalkalibacillus</taxon>
    </lineage>
</organism>
<feature type="transmembrane region" description="Helical" evidence="1">
    <location>
        <begin position="106"/>
        <end position="125"/>
    </location>
</feature>
<sequence length="221" mass="25705">MDQKTKVVIQEIKYWKKNKLLPEHYCDFLLALYTEGSENIPEEKTKLTFTKYKKVIRYFIIFTAAISAVIFLFFSNFMSQLQVPLPFILYGLGILLLLIGIRYKVFFIQCLSLLFIVLLTAWSTLPFLPEWGGYIIVEAAWIGGSLLFLALSRRLYKLNAKLCVTLYVNGIVLLFVPSFQAMYMDEFRLGVIQVVLVAKFFCTFVLIRKWHPIRLLLKGSE</sequence>
<gene>
    <name evidence="2" type="ORF">J2S11_003994</name>
</gene>
<feature type="transmembrane region" description="Helical" evidence="1">
    <location>
        <begin position="81"/>
        <end position="99"/>
    </location>
</feature>
<feature type="transmembrane region" description="Helical" evidence="1">
    <location>
        <begin position="55"/>
        <end position="75"/>
    </location>
</feature>
<keyword evidence="1" id="KW-0812">Transmembrane</keyword>
<dbReference type="Proteomes" id="UP001235840">
    <property type="component" value="Unassembled WGS sequence"/>
</dbReference>
<evidence type="ECO:0000313" key="2">
    <source>
        <dbReference type="EMBL" id="MDQ0168064.1"/>
    </source>
</evidence>
<keyword evidence="1" id="KW-1133">Transmembrane helix</keyword>
<feature type="transmembrane region" description="Helical" evidence="1">
    <location>
        <begin position="163"/>
        <end position="183"/>
    </location>
</feature>
<proteinExistence type="predicted"/>